<name>A0A379LSL7_ENTAG</name>
<dbReference type="EMBL" id="UGSO01000002">
    <property type="protein sequence ID" value="SUE07007.1"/>
    <property type="molecule type" value="Genomic_DNA"/>
</dbReference>
<evidence type="ECO:0000313" key="1">
    <source>
        <dbReference type="EMBL" id="SUE07007.1"/>
    </source>
</evidence>
<evidence type="ECO:0000313" key="2">
    <source>
        <dbReference type="Proteomes" id="UP000254640"/>
    </source>
</evidence>
<keyword evidence="2" id="KW-1185">Reference proteome</keyword>
<organism evidence="1 2">
    <name type="scientific">Enterobacter agglomerans</name>
    <name type="common">Erwinia herbicola</name>
    <name type="synonym">Pantoea agglomerans</name>
    <dbReference type="NCBI Taxonomy" id="549"/>
    <lineage>
        <taxon>Bacteria</taxon>
        <taxon>Pseudomonadati</taxon>
        <taxon>Pseudomonadota</taxon>
        <taxon>Gammaproteobacteria</taxon>
        <taxon>Enterobacterales</taxon>
        <taxon>Erwiniaceae</taxon>
        <taxon>Pantoea</taxon>
        <taxon>Pantoea agglomerans group</taxon>
    </lineage>
</organism>
<proteinExistence type="predicted"/>
<dbReference type="Proteomes" id="UP000254640">
    <property type="component" value="Unassembled WGS sequence"/>
</dbReference>
<dbReference type="AlphaFoldDB" id="A0A379LSL7"/>
<reference evidence="1 2" key="1">
    <citation type="submission" date="2018-06" db="EMBL/GenBank/DDBJ databases">
        <authorList>
            <consortium name="Pathogen Informatics"/>
            <person name="Doyle S."/>
        </authorList>
    </citation>
    <scope>NUCLEOTIDE SEQUENCE [LARGE SCALE GENOMIC DNA]</scope>
    <source>
        <strain evidence="1 2">NCTC9381</strain>
    </source>
</reference>
<accession>A0A379LSL7</accession>
<gene>
    <name evidence="1" type="ORF">NCTC9381_05870</name>
</gene>
<sequence>MRFKRRNESKATHQRVYIAMGGVQIYTGLTCLCLLKDYQVVETANNSDISVS</sequence>
<protein>
    <submittedName>
        <fullName evidence="1">Uncharacterized protein</fullName>
    </submittedName>
</protein>